<comment type="catalytic activity">
    <reaction evidence="1">
        <text>chorismate + L-glutamine = 4-amino-4-deoxychorismate + L-glutamate</text>
        <dbReference type="Rhea" id="RHEA:11672"/>
        <dbReference type="ChEBI" id="CHEBI:29748"/>
        <dbReference type="ChEBI" id="CHEBI:29985"/>
        <dbReference type="ChEBI" id="CHEBI:58359"/>
        <dbReference type="ChEBI" id="CHEBI:58406"/>
        <dbReference type="EC" id="2.6.1.85"/>
    </reaction>
</comment>
<dbReference type="EMBL" id="JBGBPQ010000014">
    <property type="protein sequence ID" value="KAL1511424.1"/>
    <property type="molecule type" value="Genomic_DNA"/>
</dbReference>
<evidence type="ECO:0000259" key="10">
    <source>
        <dbReference type="Pfam" id="PF04715"/>
    </source>
</evidence>
<gene>
    <name evidence="11" type="ORF">AB1Y20_006223</name>
</gene>
<dbReference type="AlphaFoldDB" id="A0AB34J4L0"/>
<feature type="compositionally biased region" description="Basic and acidic residues" evidence="7">
    <location>
        <begin position="1"/>
        <end position="14"/>
    </location>
</feature>
<dbReference type="PIRSF" id="PIRSF036934">
    <property type="entry name" value="TrpE-G"/>
    <property type="match status" value="1"/>
</dbReference>
<dbReference type="PRINTS" id="PR00097">
    <property type="entry name" value="ANTSNTHASEII"/>
</dbReference>
<dbReference type="GO" id="GO:0046820">
    <property type="term" value="F:4-amino-4-deoxychorismate synthase activity"/>
    <property type="evidence" value="ECO:0007669"/>
    <property type="project" value="UniProtKB-EC"/>
</dbReference>
<feature type="domain" description="Chorismate-utilising enzyme C-terminal" evidence="9">
    <location>
        <begin position="281"/>
        <end position="537"/>
    </location>
</feature>
<dbReference type="InterPro" id="IPR010112">
    <property type="entry name" value="TrpE-G_bact"/>
</dbReference>
<name>A0AB34J4L0_PRYPA</name>
<dbReference type="SUPFAM" id="SSF52317">
    <property type="entry name" value="Class I glutamine amidotransferase-like"/>
    <property type="match status" value="1"/>
</dbReference>
<dbReference type="InterPro" id="IPR017926">
    <property type="entry name" value="GATASE"/>
</dbReference>
<dbReference type="NCBIfam" id="TIGR01815">
    <property type="entry name" value="TrpE-clade3"/>
    <property type="match status" value="1"/>
</dbReference>
<keyword evidence="3" id="KW-0289">Folate biosynthesis</keyword>
<keyword evidence="12" id="KW-1185">Reference proteome</keyword>
<comment type="pathway">
    <text evidence="2">Cofactor biosynthesis; tetrahydrofolate biosynthesis; 4-aminobenzoate from chorismate: step 1/2.</text>
</comment>
<evidence type="ECO:0000259" key="9">
    <source>
        <dbReference type="Pfam" id="PF00425"/>
    </source>
</evidence>
<dbReference type="InterPro" id="IPR019999">
    <property type="entry name" value="Anth_synth_I-like"/>
</dbReference>
<dbReference type="NCBIfam" id="TIGR00566">
    <property type="entry name" value="trpG_papA"/>
    <property type="match status" value="1"/>
</dbReference>
<dbReference type="PANTHER" id="PTHR11236:SF9">
    <property type="entry name" value="ANTHRANILATE SYNTHASE COMPONENT 1"/>
    <property type="match status" value="1"/>
</dbReference>
<reference evidence="11 12" key="1">
    <citation type="journal article" date="2024" name="Science">
        <title>Giant polyketide synthase enzymes in the biosynthesis of giant marine polyether toxins.</title>
        <authorList>
            <person name="Fallon T.R."/>
            <person name="Shende V.V."/>
            <person name="Wierzbicki I.H."/>
            <person name="Pendleton A.L."/>
            <person name="Watervoot N.F."/>
            <person name="Auber R.P."/>
            <person name="Gonzalez D.J."/>
            <person name="Wisecaver J.H."/>
            <person name="Moore B.S."/>
        </authorList>
    </citation>
    <scope>NUCLEOTIDE SEQUENCE [LARGE SCALE GENOMIC DNA]</scope>
    <source>
        <strain evidence="11 12">12B1</strain>
    </source>
</reference>
<evidence type="ECO:0000256" key="2">
    <source>
        <dbReference type="ARBA" id="ARBA00005009"/>
    </source>
</evidence>
<evidence type="ECO:0000313" key="11">
    <source>
        <dbReference type="EMBL" id="KAL1511424.1"/>
    </source>
</evidence>
<dbReference type="GO" id="GO:0004049">
    <property type="term" value="F:anthranilate synthase activity"/>
    <property type="evidence" value="ECO:0007669"/>
    <property type="project" value="InterPro"/>
</dbReference>
<dbReference type="Gene3D" id="3.60.120.10">
    <property type="entry name" value="Anthranilate synthase"/>
    <property type="match status" value="1"/>
</dbReference>
<evidence type="ECO:0000256" key="6">
    <source>
        <dbReference type="ARBA" id="ARBA00031904"/>
    </source>
</evidence>
<dbReference type="Pfam" id="PF00425">
    <property type="entry name" value="Chorismate_bind"/>
    <property type="match status" value="1"/>
</dbReference>
<evidence type="ECO:0000259" key="8">
    <source>
        <dbReference type="Pfam" id="PF00117"/>
    </source>
</evidence>
<dbReference type="Pfam" id="PF04715">
    <property type="entry name" value="Anth_synt_I_N"/>
    <property type="match status" value="1"/>
</dbReference>
<dbReference type="NCBIfam" id="NF010081">
    <property type="entry name" value="PRK13566.1"/>
    <property type="match status" value="1"/>
</dbReference>
<proteinExistence type="predicted"/>
<evidence type="ECO:0000313" key="12">
    <source>
        <dbReference type="Proteomes" id="UP001515480"/>
    </source>
</evidence>
<evidence type="ECO:0000256" key="7">
    <source>
        <dbReference type="SAM" id="MobiDB-lite"/>
    </source>
</evidence>
<evidence type="ECO:0000256" key="5">
    <source>
        <dbReference type="ARBA" id="ARBA00031329"/>
    </source>
</evidence>
<dbReference type="GO" id="GO:0046656">
    <property type="term" value="P:folic acid biosynthetic process"/>
    <property type="evidence" value="ECO:0007669"/>
    <property type="project" value="UniProtKB-KW"/>
</dbReference>
<evidence type="ECO:0000256" key="1">
    <source>
        <dbReference type="ARBA" id="ARBA00001000"/>
    </source>
</evidence>
<feature type="domain" description="Glutamine amidotransferase" evidence="8">
    <location>
        <begin position="570"/>
        <end position="745"/>
    </location>
</feature>
<evidence type="ECO:0000256" key="3">
    <source>
        <dbReference type="ARBA" id="ARBA00022909"/>
    </source>
</evidence>
<accession>A0AB34J4L0</accession>
<organism evidence="11 12">
    <name type="scientific">Prymnesium parvum</name>
    <name type="common">Toxic golden alga</name>
    <dbReference type="NCBI Taxonomy" id="97485"/>
    <lineage>
        <taxon>Eukaryota</taxon>
        <taxon>Haptista</taxon>
        <taxon>Haptophyta</taxon>
        <taxon>Prymnesiophyceae</taxon>
        <taxon>Prymnesiales</taxon>
        <taxon>Prymnesiaceae</taxon>
        <taxon>Prymnesium</taxon>
    </lineage>
</organism>
<dbReference type="InterPro" id="IPR006805">
    <property type="entry name" value="Anth_synth_I_N"/>
</dbReference>
<dbReference type="PRINTS" id="PR00096">
    <property type="entry name" value="GATASE"/>
</dbReference>
<dbReference type="InterPro" id="IPR015890">
    <property type="entry name" value="Chorismate_C"/>
</dbReference>
<dbReference type="PANTHER" id="PTHR11236">
    <property type="entry name" value="AMINOBENZOATE/ANTHRANILATE SYNTHASE"/>
    <property type="match status" value="1"/>
</dbReference>
<sequence length="759" mass="83259">MSKRHPDVAPDSRKAPKPSFARENLLPNGRTLGAPRQSVHGGKYVTDGGVSVSCAVGALDDPHGTVEAMVEALDAELGCFFQSSYEFPGRYARWTMGFVRPPLVFEAWQRSFQIRALNERGAVLLPAILAALQATPEVEAPAIVGRTLAGRVAESAGSFTEEERSQQPSIFTVVRAITKLFACAEESQLGLYGSFGYDLTFQFEPVKLKHTRDPKQRDLVLFLPDEIVVLDILSNHAWRLSYDFEVGGRSTVGLPREGASVPYLPKPEAAISQRRDHAPGAFARKVERAKQEFAVGNLFECVLSQTFTEPCPSPPSTVFRRLRARNPSPYGFLINLGEREYLVGASPEMFVRVEKNSKGWRVETCPISGTIRRGRDALEDAENIKKIIADKKEESELTMCTDVDRNDKSRICVAGSVNVIGRRQIEMYSRLIHTVDHVEGYLRDGYDAMDAFLVHTWAVTVTGAPKAWAIQFVEDQEESPRAWYGGAVGMIGFDGHLNTGLTLRTVRLKDGVAEVRAGATLLYDSEPVSEEKETELKASAMRDAVLRADPVETASRPHSPSFSGAAGRIVLVDHQDSFVHTLANYLRQTGAQVTTLRAGFEESVLDQLQPDLIVLSPGPGCPKDFDLARTISLAIDRKLPIFGVCLGLQGIVEYFGGELGVLSYPQHGKPAMIKLCQPVAALFEGLPDELQVARYHSLHSLQAKQPSCLRTTAVSSDGVVMAIEHTSLPIAAVQFHPESILTATHMGMQMLTNATKMKS</sequence>
<feature type="region of interest" description="Disordered" evidence="7">
    <location>
        <begin position="1"/>
        <end position="38"/>
    </location>
</feature>
<protein>
    <recommendedName>
        <fullName evidence="6">p-aminobenzoic acid synthase</fullName>
    </recommendedName>
    <alternativeName>
        <fullName evidence="5">Para-aminobenzoate synthase</fullName>
    </alternativeName>
</protein>
<keyword evidence="4" id="KW-0315">Glutamine amidotransferase</keyword>
<dbReference type="CDD" id="cd01743">
    <property type="entry name" value="GATase1_Anthranilate_Synthase"/>
    <property type="match status" value="1"/>
</dbReference>
<comment type="caution">
    <text evidence="11">The sequence shown here is derived from an EMBL/GenBank/DDBJ whole genome shotgun (WGS) entry which is preliminary data.</text>
</comment>
<dbReference type="InterPro" id="IPR006221">
    <property type="entry name" value="TrpG/PapA_dom"/>
</dbReference>
<dbReference type="GO" id="GO:0000162">
    <property type="term" value="P:L-tryptophan biosynthetic process"/>
    <property type="evidence" value="ECO:0007669"/>
    <property type="project" value="InterPro"/>
</dbReference>
<dbReference type="PROSITE" id="PS51273">
    <property type="entry name" value="GATASE_TYPE_1"/>
    <property type="match status" value="1"/>
</dbReference>
<dbReference type="SUPFAM" id="SSF56322">
    <property type="entry name" value="ADC synthase"/>
    <property type="match status" value="1"/>
</dbReference>
<dbReference type="Pfam" id="PF00117">
    <property type="entry name" value="GATase"/>
    <property type="match status" value="1"/>
</dbReference>
<dbReference type="InterPro" id="IPR029062">
    <property type="entry name" value="Class_I_gatase-like"/>
</dbReference>
<dbReference type="Gene3D" id="3.40.50.880">
    <property type="match status" value="1"/>
</dbReference>
<dbReference type="InterPro" id="IPR005801">
    <property type="entry name" value="ADC_synthase"/>
</dbReference>
<dbReference type="Proteomes" id="UP001515480">
    <property type="component" value="Unassembled WGS sequence"/>
</dbReference>
<feature type="domain" description="Anthranilate synthase component I N-terminal" evidence="10">
    <location>
        <begin position="79"/>
        <end position="235"/>
    </location>
</feature>
<evidence type="ECO:0000256" key="4">
    <source>
        <dbReference type="ARBA" id="ARBA00022962"/>
    </source>
</evidence>